<dbReference type="InterPro" id="IPR013563">
    <property type="entry name" value="Oligopep_ABC_C"/>
</dbReference>
<gene>
    <name evidence="5" type="ORF">B1A_14623</name>
</gene>
<feature type="domain" description="Oligopeptide/dipeptide ABC transporter C-terminal" evidence="4">
    <location>
        <begin position="5"/>
        <end position="38"/>
    </location>
</feature>
<keyword evidence="1" id="KW-0813">Transport</keyword>
<dbReference type="AlphaFoldDB" id="T1B0K9"/>
<dbReference type="PANTHER" id="PTHR43067">
    <property type="entry name" value="OLIGOPEPTIDE/DIPEPTIDE ABC TRANSPORTER, ATPASE SUBUNIT"/>
    <property type="match status" value="1"/>
</dbReference>
<proteinExistence type="predicted"/>
<dbReference type="Gene3D" id="3.40.50.300">
    <property type="entry name" value="P-loop containing nucleotide triphosphate hydrolases"/>
    <property type="match status" value="1"/>
</dbReference>
<dbReference type="EMBL" id="AUZX01010734">
    <property type="protein sequence ID" value="EQD46434.1"/>
    <property type="molecule type" value="Genomic_DNA"/>
</dbReference>
<name>T1B0K9_9ZZZZ</name>
<feature type="non-terminal residue" evidence="5">
    <location>
        <position position="1"/>
    </location>
</feature>
<dbReference type="GO" id="GO:0015833">
    <property type="term" value="P:peptide transport"/>
    <property type="evidence" value="ECO:0007669"/>
    <property type="project" value="InterPro"/>
</dbReference>
<accession>T1B0K9</accession>
<evidence type="ECO:0000259" key="4">
    <source>
        <dbReference type="Pfam" id="PF08352"/>
    </source>
</evidence>
<organism evidence="5">
    <name type="scientific">mine drainage metagenome</name>
    <dbReference type="NCBI Taxonomy" id="410659"/>
    <lineage>
        <taxon>unclassified sequences</taxon>
        <taxon>metagenomes</taxon>
        <taxon>ecological metagenomes</taxon>
    </lineage>
</organism>
<reference evidence="5" key="1">
    <citation type="submission" date="2013-08" db="EMBL/GenBank/DDBJ databases">
        <authorList>
            <person name="Mendez C."/>
            <person name="Richter M."/>
            <person name="Ferrer M."/>
            <person name="Sanchez J."/>
        </authorList>
    </citation>
    <scope>NUCLEOTIDE SEQUENCE</scope>
</reference>
<protein>
    <submittedName>
        <fullName evidence="5">Oligopeptide/dipeptide ABC transporter, ATPase subunit</fullName>
    </submittedName>
</protein>
<evidence type="ECO:0000256" key="3">
    <source>
        <dbReference type="ARBA" id="ARBA00022840"/>
    </source>
</evidence>
<dbReference type="PANTHER" id="PTHR43067:SF3">
    <property type="entry name" value="MALTOSE ABC TRANSPORTER, ATP-BINDING PROTEIN"/>
    <property type="match status" value="1"/>
</dbReference>
<evidence type="ECO:0000256" key="2">
    <source>
        <dbReference type="ARBA" id="ARBA00022741"/>
    </source>
</evidence>
<evidence type="ECO:0000313" key="5">
    <source>
        <dbReference type="EMBL" id="EQD46434.1"/>
    </source>
</evidence>
<sequence>LIGERRPLTGIAGNPPSLVDPPRGCLFAPRCAHATDHCRTARPALVEADGHAVRCFLVNDEEDRV</sequence>
<evidence type="ECO:0000256" key="1">
    <source>
        <dbReference type="ARBA" id="ARBA00022448"/>
    </source>
</evidence>
<dbReference type="Pfam" id="PF08352">
    <property type="entry name" value="oligo_HPY"/>
    <property type="match status" value="1"/>
</dbReference>
<dbReference type="NCBIfam" id="TIGR01727">
    <property type="entry name" value="oligo_HPY"/>
    <property type="match status" value="1"/>
</dbReference>
<reference evidence="5" key="2">
    <citation type="journal article" date="2014" name="ISME J.">
        <title>Microbial stratification in low pH oxic and suboxic macroscopic growths along an acid mine drainage.</title>
        <authorList>
            <person name="Mendez-Garcia C."/>
            <person name="Mesa V."/>
            <person name="Sprenger R.R."/>
            <person name="Richter M."/>
            <person name="Diez M.S."/>
            <person name="Solano J."/>
            <person name="Bargiela R."/>
            <person name="Golyshina O.V."/>
            <person name="Manteca A."/>
            <person name="Ramos J.L."/>
            <person name="Gallego J.R."/>
            <person name="Llorente I."/>
            <person name="Martins Dos Santos V.A."/>
            <person name="Jensen O.N."/>
            <person name="Pelaez A.I."/>
            <person name="Sanchez J."/>
            <person name="Ferrer M."/>
        </authorList>
    </citation>
    <scope>NUCLEOTIDE SEQUENCE</scope>
</reference>
<dbReference type="GO" id="GO:0005524">
    <property type="term" value="F:ATP binding"/>
    <property type="evidence" value="ECO:0007669"/>
    <property type="project" value="UniProtKB-KW"/>
</dbReference>
<keyword evidence="3" id="KW-0067">ATP-binding</keyword>
<keyword evidence="2" id="KW-0547">Nucleotide-binding</keyword>
<dbReference type="InterPro" id="IPR027417">
    <property type="entry name" value="P-loop_NTPase"/>
</dbReference>
<comment type="caution">
    <text evidence="5">The sequence shown here is derived from an EMBL/GenBank/DDBJ whole genome shotgun (WGS) entry which is preliminary data.</text>
</comment>